<keyword evidence="4" id="KW-1185">Reference proteome</keyword>
<feature type="region of interest" description="Disordered" evidence="1">
    <location>
        <begin position="1"/>
        <end position="47"/>
    </location>
</feature>
<evidence type="ECO:0000259" key="2">
    <source>
        <dbReference type="Pfam" id="PF00576"/>
    </source>
</evidence>
<feature type="region of interest" description="Disordered" evidence="1">
    <location>
        <begin position="159"/>
        <end position="181"/>
    </location>
</feature>
<comment type="caution">
    <text evidence="3">The sequence shown here is derived from an EMBL/GenBank/DDBJ whole genome shotgun (WGS) entry which is preliminary data.</text>
</comment>
<name>A0A3A3Z1T0_9ACTN</name>
<protein>
    <recommendedName>
        <fullName evidence="2">Transthyretin/hydroxyisourate hydrolase domain-containing protein</fullName>
    </recommendedName>
</protein>
<gene>
    <name evidence="3" type="ORF">D5H78_04695</name>
</gene>
<dbReference type="AlphaFoldDB" id="A0A3A3Z1T0"/>
<sequence length="181" mass="17636">MGPLATIAVPAGERREAPRRRGRTGPAHGRPDGARGPCPGPPEEADVPVSVEVVDVVHGAAASGVEVRLEARDGSGWREVATVAADDDGAVPASAWGAAAGPLGPAAALRVVVASGRFFASLGLASAQTEVAAALRAADAGEQRVSVLLAPSACTVHTAPAGAPTSTSAGSTAGTPTTTAP</sequence>
<evidence type="ECO:0000313" key="3">
    <source>
        <dbReference type="EMBL" id="RJK98200.1"/>
    </source>
</evidence>
<dbReference type="Gene3D" id="2.60.40.180">
    <property type="entry name" value="Transthyretin/hydroxyisourate hydrolase domain"/>
    <property type="match status" value="1"/>
</dbReference>
<accession>A0A3A3Z1T0</accession>
<dbReference type="Proteomes" id="UP000265614">
    <property type="component" value="Unassembled WGS sequence"/>
</dbReference>
<evidence type="ECO:0000256" key="1">
    <source>
        <dbReference type="SAM" id="MobiDB-lite"/>
    </source>
</evidence>
<feature type="domain" description="Transthyretin/hydroxyisourate hydrolase" evidence="2">
    <location>
        <begin position="49"/>
        <end position="154"/>
    </location>
</feature>
<organism evidence="3 4">
    <name type="scientific">Vallicoccus soli</name>
    <dbReference type="NCBI Taxonomy" id="2339232"/>
    <lineage>
        <taxon>Bacteria</taxon>
        <taxon>Bacillati</taxon>
        <taxon>Actinomycetota</taxon>
        <taxon>Actinomycetes</taxon>
        <taxon>Motilibacterales</taxon>
        <taxon>Vallicoccaceae</taxon>
        <taxon>Vallicoccus</taxon>
    </lineage>
</organism>
<dbReference type="InterPro" id="IPR023416">
    <property type="entry name" value="Transthyretin/HIU_hydrolase_d"/>
</dbReference>
<dbReference type="EMBL" id="QZEZ01000001">
    <property type="protein sequence ID" value="RJK98200.1"/>
    <property type="molecule type" value="Genomic_DNA"/>
</dbReference>
<proteinExistence type="predicted"/>
<dbReference type="InterPro" id="IPR036817">
    <property type="entry name" value="Transthyretin/HIU_hydrolase_sf"/>
</dbReference>
<reference evidence="3 4" key="1">
    <citation type="submission" date="2018-09" db="EMBL/GenBank/DDBJ databases">
        <title>YIM 75000 draft genome.</title>
        <authorList>
            <person name="Tang S."/>
            <person name="Feng Y."/>
        </authorList>
    </citation>
    <scope>NUCLEOTIDE SEQUENCE [LARGE SCALE GENOMIC DNA]</scope>
    <source>
        <strain evidence="3 4">YIM 75000</strain>
    </source>
</reference>
<dbReference type="Pfam" id="PF00576">
    <property type="entry name" value="Transthyretin"/>
    <property type="match status" value="1"/>
</dbReference>
<evidence type="ECO:0000313" key="4">
    <source>
        <dbReference type="Proteomes" id="UP000265614"/>
    </source>
</evidence>
<dbReference type="SUPFAM" id="SSF49472">
    <property type="entry name" value="Transthyretin (synonym: prealbumin)"/>
    <property type="match status" value="1"/>
</dbReference>